<dbReference type="Pfam" id="PF00474">
    <property type="entry name" value="SSF"/>
    <property type="match status" value="1"/>
</dbReference>
<feature type="transmembrane region" description="Helical" evidence="15">
    <location>
        <begin position="460"/>
        <end position="477"/>
    </location>
</feature>
<dbReference type="Gene3D" id="1.20.1730.10">
    <property type="entry name" value="Sodium/glucose cotransporter"/>
    <property type="match status" value="1"/>
</dbReference>
<keyword evidence="5 15" id="KW-0812">Transmembrane</keyword>
<evidence type="ECO:0000313" key="16">
    <source>
        <dbReference type="EMBL" id="MCV2884520.1"/>
    </source>
</evidence>
<evidence type="ECO:0000256" key="13">
    <source>
        <dbReference type="RuleBase" id="RU362091"/>
    </source>
</evidence>
<keyword evidence="4" id="KW-1003">Cell membrane</keyword>
<dbReference type="InterPro" id="IPR038377">
    <property type="entry name" value="Na/Glc_symporter_sf"/>
</dbReference>
<feature type="transmembrane region" description="Helical" evidence="15">
    <location>
        <begin position="548"/>
        <end position="570"/>
    </location>
</feature>
<feature type="transmembrane region" description="Helical" evidence="15">
    <location>
        <begin position="78"/>
        <end position="99"/>
    </location>
</feature>
<dbReference type="PANTHER" id="PTHR48086:SF3">
    <property type="entry name" value="SODIUM_PROLINE SYMPORTER"/>
    <property type="match status" value="1"/>
</dbReference>
<keyword evidence="11" id="KW-0739">Sodium transport</keyword>
<feature type="transmembrane region" description="Helical" evidence="15">
    <location>
        <begin position="45"/>
        <end position="72"/>
    </location>
</feature>
<dbReference type="Proteomes" id="UP001652504">
    <property type="component" value="Unassembled WGS sequence"/>
</dbReference>
<feature type="compositionally biased region" description="Polar residues" evidence="14">
    <location>
        <begin position="619"/>
        <end position="630"/>
    </location>
</feature>
<dbReference type="PROSITE" id="PS50283">
    <property type="entry name" value="NA_SOLUT_SYMP_3"/>
    <property type="match status" value="1"/>
</dbReference>
<dbReference type="EMBL" id="JAOWKX010000003">
    <property type="protein sequence ID" value="MCV2884520.1"/>
    <property type="molecule type" value="Genomic_DNA"/>
</dbReference>
<dbReference type="InterPro" id="IPR050277">
    <property type="entry name" value="Sodium:Solute_Symporter"/>
</dbReference>
<feature type="transmembrane region" description="Helical" evidence="15">
    <location>
        <begin position="6"/>
        <end position="25"/>
    </location>
</feature>
<evidence type="ECO:0000256" key="6">
    <source>
        <dbReference type="ARBA" id="ARBA00022847"/>
    </source>
</evidence>
<comment type="catalytic activity">
    <reaction evidence="12">
        <text>L-proline(in) + Na(+)(in) = L-proline(out) + Na(+)(out)</text>
        <dbReference type="Rhea" id="RHEA:28967"/>
        <dbReference type="ChEBI" id="CHEBI:29101"/>
        <dbReference type="ChEBI" id="CHEBI:60039"/>
    </reaction>
</comment>
<evidence type="ECO:0000256" key="15">
    <source>
        <dbReference type="SAM" id="Phobius"/>
    </source>
</evidence>
<reference evidence="16 17" key="1">
    <citation type="submission" date="2022-10" db="EMBL/GenBank/DDBJ databases">
        <title>Aestuariibacter sp. AA17 isolated from Montipora capitata coral fragment.</title>
        <authorList>
            <person name="Emsley S.A."/>
            <person name="Pfannmuller K.M."/>
            <person name="Loughran R.M."/>
            <person name="Shlafstein M."/>
            <person name="Papke E."/>
            <person name="Saw J.H."/>
            <person name="Ushijima B."/>
            <person name="Videau P."/>
        </authorList>
    </citation>
    <scope>NUCLEOTIDE SEQUENCE [LARGE SCALE GENOMIC DNA]</scope>
    <source>
        <strain evidence="16 17">AA17</strain>
    </source>
</reference>
<keyword evidence="9" id="KW-0406">Ion transport</keyword>
<feature type="transmembrane region" description="Helical" evidence="15">
    <location>
        <begin position="430"/>
        <end position="448"/>
    </location>
</feature>
<evidence type="ECO:0000256" key="11">
    <source>
        <dbReference type="ARBA" id="ARBA00023201"/>
    </source>
</evidence>
<keyword evidence="7 15" id="KW-1133">Transmembrane helix</keyword>
<feature type="transmembrane region" description="Helical" evidence="15">
    <location>
        <begin position="195"/>
        <end position="216"/>
    </location>
</feature>
<dbReference type="PANTHER" id="PTHR48086">
    <property type="entry name" value="SODIUM/PROLINE SYMPORTER-RELATED"/>
    <property type="match status" value="1"/>
</dbReference>
<sequence>MKFAWIDIAVIALYFVVTLAVGMWVSKKAQANLRAYFLGGNTMPWYYLGLSNASGMFDISGTMWLVYLLFIYGLKSLFIPWVWPTFNQIFLMVFLSLWLRRSGVMTGAQWILFRFGESRGATLSHIIVVVFALCSVLGFLAYGFVGIGKFAAVFLPWQLHQDPHTNEMLYGLILTGLTTIYVVKGGMFSVVVTEVIQFIVMTIASVAIGVIAMQAVSGEMIQAAMPAGWDSLSPSWIIEIDWSQRLAEANRRIETDGYSMFGIFLMLVLFKGILVSLAGPAPNYDMQRILSARSPAEAAKMSGFVNVVLIFPRYMMIAGLTVLAMVFFVDELQSMGEHADFEQILPFALGTFLPAGLLGLVVAGLLASFMSTFAATTNAAPAYLVNDIYKRYINSTAKDAHYVKASVLVSLLFVCLGTAIGWFVPSLNTVILWLVSALWGGYTAANVFKWYWWRFNGNGYFASMLTGIVCAMPMMMIDINPLYGFPILFALCVLAGVTVSLLTPPDDMDVLTQFYQRTKPWGWWQPVITTIQHTSPGFRPNSAFYRDIGNVFVGVVWHTAMTAAPIFMVIKQWDAFVIAITLVVCTSVWLNVFWWNPLKREEEADSTAASTASLAAQGDLSSNQKRNVHA</sequence>
<protein>
    <submittedName>
        <fullName evidence="16">Na+:solute symporter</fullName>
    </submittedName>
</protein>
<comment type="subcellular location">
    <subcellularLocation>
        <location evidence="1">Cell membrane</location>
        <topology evidence="1">Multi-pass membrane protein</topology>
    </subcellularLocation>
</comment>
<name>A0ABT3A762_9ALTE</name>
<feature type="transmembrane region" description="Helical" evidence="15">
    <location>
        <begin position="120"/>
        <end position="147"/>
    </location>
</feature>
<evidence type="ECO:0000256" key="5">
    <source>
        <dbReference type="ARBA" id="ARBA00022692"/>
    </source>
</evidence>
<feature type="transmembrane region" description="Helical" evidence="15">
    <location>
        <begin position="405"/>
        <end position="424"/>
    </location>
</feature>
<feature type="transmembrane region" description="Helical" evidence="15">
    <location>
        <begin position="260"/>
        <end position="282"/>
    </location>
</feature>
<evidence type="ECO:0000256" key="9">
    <source>
        <dbReference type="ARBA" id="ARBA00023065"/>
    </source>
</evidence>
<feature type="transmembrane region" description="Helical" evidence="15">
    <location>
        <begin position="303"/>
        <end position="329"/>
    </location>
</feature>
<feature type="transmembrane region" description="Helical" evidence="15">
    <location>
        <begin position="576"/>
        <end position="595"/>
    </location>
</feature>
<keyword evidence="10 15" id="KW-0472">Membrane</keyword>
<dbReference type="CDD" id="cd11477">
    <property type="entry name" value="SLC5sbd_u1"/>
    <property type="match status" value="1"/>
</dbReference>
<comment type="caution">
    <text evidence="16">The sequence shown here is derived from an EMBL/GenBank/DDBJ whole genome shotgun (WGS) entry which is preliminary data.</text>
</comment>
<dbReference type="RefSeq" id="WP_263711804.1">
    <property type="nucleotide sequence ID" value="NZ_JAOWKX010000003.1"/>
</dbReference>
<keyword evidence="8" id="KW-0915">Sodium</keyword>
<dbReference type="InterPro" id="IPR001734">
    <property type="entry name" value="Na/solute_symporter"/>
</dbReference>
<evidence type="ECO:0000256" key="1">
    <source>
        <dbReference type="ARBA" id="ARBA00004651"/>
    </source>
</evidence>
<evidence type="ECO:0000313" key="17">
    <source>
        <dbReference type="Proteomes" id="UP001652504"/>
    </source>
</evidence>
<keyword evidence="3" id="KW-0813">Transport</keyword>
<evidence type="ECO:0000256" key="2">
    <source>
        <dbReference type="ARBA" id="ARBA00006434"/>
    </source>
</evidence>
<gene>
    <name evidence="16" type="ORF">OE749_07425</name>
</gene>
<comment type="similarity">
    <text evidence="2 13">Belongs to the sodium:solute symporter (SSF) (TC 2.A.21) family.</text>
</comment>
<evidence type="ECO:0000256" key="8">
    <source>
        <dbReference type="ARBA" id="ARBA00023053"/>
    </source>
</evidence>
<accession>A0ABT3A762</accession>
<evidence type="ECO:0000256" key="7">
    <source>
        <dbReference type="ARBA" id="ARBA00022989"/>
    </source>
</evidence>
<proteinExistence type="inferred from homology"/>
<feature type="transmembrane region" description="Helical" evidence="15">
    <location>
        <begin position="483"/>
        <end position="503"/>
    </location>
</feature>
<evidence type="ECO:0000256" key="12">
    <source>
        <dbReference type="ARBA" id="ARBA00033708"/>
    </source>
</evidence>
<feature type="transmembrane region" description="Helical" evidence="15">
    <location>
        <begin position="167"/>
        <end position="183"/>
    </location>
</feature>
<evidence type="ECO:0000256" key="10">
    <source>
        <dbReference type="ARBA" id="ARBA00023136"/>
    </source>
</evidence>
<keyword evidence="17" id="KW-1185">Reference proteome</keyword>
<feature type="region of interest" description="Disordered" evidence="14">
    <location>
        <begin position="609"/>
        <end position="630"/>
    </location>
</feature>
<feature type="transmembrane region" description="Helical" evidence="15">
    <location>
        <begin position="344"/>
        <end position="367"/>
    </location>
</feature>
<organism evidence="16 17">
    <name type="scientific">Fluctibacter corallii</name>
    <dbReference type="NCBI Taxonomy" id="2984329"/>
    <lineage>
        <taxon>Bacteria</taxon>
        <taxon>Pseudomonadati</taxon>
        <taxon>Pseudomonadota</taxon>
        <taxon>Gammaproteobacteria</taxon>
        <taxon>Alteromonadales</taxon>
        <taxon>Alteromonadaceae</taxon>
        <taxon>Fluctibacter</taxon>
    </lineage>
</organism>
<keyword evidence="6" id="KW-0769">Symport</keyword>
<evidence type="ECO:0000256" key="4">
    <source>
        <dbReference type="ARBA" id="ARBA00022475"/>
    </source>
</evidence>
<evidence type="ECO:0000256" key="14">
    <source>
        <dbReference type="SAM" id="MobiDB-lite"/>
    </source>
</evidence>
<evidence type="ECO:0000256" key="3">
    <source>
        <dbReference type="ARBA" id="ARBA00022448"/>
    </source>
</evidence>